<evidence type="ECO:0000313" key="6">
    <source>
        <dbReference type="EMBL" id="AWH95946.1"/>
    </source>
</evidence>
<organism evidence="6 7">
    <name type="scientific">Dietzia psychralcaliphila</name>
    <dbReference type="NCBI Taxonomy" id="139021"/>
    <lineage>
        <taxon>Bacteria</taxon>
        <taxon>Bacillati</taxon>
        <taxon>Actinomycetota</taxon>
        <taxon>Actinomycetes</taxon>
        <taxon>Mycobacteriales</taxon>
        <taxon>Dietziaceae</taxon>
        <taxon>Dietzia</taxon>
    </lineage>
</organism>
<keyword evidence="3" id="KW-0808">Transferase</keyword>
<dbReference type="InterPro" id="IPR002941">
    <property type="entry name" value="DNA_methylase_N4/N6"/>
</dbReference>
<dbReference type="GO" id="GO:0008170">
    <property type="term" value="F:N-methyltransferase activity"/>
    <property type="evidence" value="ECO:0007669"/>
    <property type="project" value="InterPro"/>
</dbReference>
<comment type="similarity">
    <text evidence="1">Belongs to the N(4)/N(6)-methyltransferase family.</text>
</comment>
<keyword evidence="4" id="KW-0949">S-adenosyl-L-methionine</keyword>
<dbReference type="EMBL" id="CP015453">
    <property type="protein sequence ID" value="AWH95946.1"/>
    <property type="molecule type" value="Genomic_DNA"/>
</dbReference>
<evidence type="ECO:0000256" key="3">
    <source>
        <dbReference type="ARBA" id="ARBA00022679"/>
    </source>
</evidence>
<dbReference type="InterPro" id="IPR002052">
    <property type="entry name" value="DNA_methylase_N6_adenine_CS"/>
</dbReference>
<evidence type="ECO:0000256" key="4">
    <source>
        <dbReference type="ARBA" id="ARBA00022691"/>
    </source>
</evidence>
<dbReference type="Pfam" id="PF01555">
    <property type="entry name" value="N6_N4_Mtase"/>
    <property type="match status" value="1"/>
</dbReference>
<dbReference type="Proteomes" id="UP000244903">
    <property type="component" value="Chromosome"/>
</dbReference>
<name>A0AAD0JUG1_9ACTN</name>
<protein>
    <recommendedName>
        <fullName evidence="5">DNA methylase N-4/N-6 domain-containing protein</fullName>
    </recommendedName>
</protein>
<dbReference type="PIRSF" id="PIRSF015855">
    <property type="entry name" value="TypeIII_Mtase_mKpnI"/>
    <property type="match status" value="1"/>
</dbReference>
<dbReference type="PRINTS" id="PR00506">
    <property type="entry name" value="D21N6MTFRASE"/>
</dbReference>
<dbReference type="InterPro" id="IPR029063">
    <property type="entry name" value="SAM-dependent_MTases_sf"/>
</dbReference>
<dbReference type="SUPFAM" id="SSF53335">
    <property type="entry name" value="S-adenosyl-L-methionine-dependent methyltransferases"/>
    <property type="match status" value="1"/>
</dbReference>
<evidence type="ECO:0000256" key="1">
    <source>
        <dbReference type="ARBA" id="ARBA00006594"/>
    </source>
</evidence>
<sequence length="611" mass="67617">MDWDVLRQEFSGHLVEGPQERFHLDWPGKREALLLSNSSTARTLRPARGESVDFDRTRNLFIEGDNLDALKLLQEPLLGQVKMIYIDPPYNTGNDFLYSDDFASSRDDYLKQSGQVNEAGARLVATSETGGRFHSAWLSMMYARLKVARSLLMEDGIGFVSIDGNEVAQLKLLLSELFGPDNFLATITWVSNLKGRQISDGGPAGTHEYILCFAKNSQSISQFRGSGALLRKLMPDVYKGAAYALKEDSKGPYVTKNELYNTNSKFNERTARTMVFRIHYNPDSGEVRVSDLDDDTSYPGFITAMPHANSRPGLNWHAWRWSRAKILAEHEDLEFDISNGKLRIRTKIRDVDGMTMKDIVIGPSTMTGKADLDALEMGRLFDTPKPVGLLETLISVATGPDDLVVDFFAGSCATAEAVLRQNSKDGGHRRFIMVQLDEECGSGSQAASEGFETIAAIGRERIRRAGAALREHGFTGDTGFRALRLDSSTRTEVWMTADETKQESLLGLQSTVKSDRTDEDLLFSSMLDLGIDPASPITRQIIDGHVVFDVADGAVSACFSQQVSQEALMNIGRTQPLHVLFRDAAFNTDAARINAEQMLKQLSPNTTIATV</sequence>
<dbReference type="GO" id="GO:0032259">
    <property type="term" value="P:methylation"/>
    <property type="evidence" value="ECO:0007669"/>
    <property type="project" value="UniProtKB-KW"/>
</dbReference>
<dbReference type="PROSITE" id="PS00092">
    <property type="entry name" value="N6_MTASE"/>
    <property type="match status" value="1"/>
</dbReference>
<evidence type="ECO:0000313" key="7">
    <source>
        <dbReference type="Proteomes" id="UP000244903"/>
    </source>
</evidence>
<feature type="domain" description="DNA methylase N-4/N-6" evidence="5">
    <location>
        <begin position="81"/>
        <end position="439"/>
    </location>
</feature>
<dbReference type="Gene3D" id="3.40.50.150">
    <property type="entry name" value="Vaccinia Virus protein VP39"/>
    <property type="match status" value="1"/>
</dbReference>
<dbReference type="InterPro" id="IPR002295">
    <property type="entry name" value="N4/N6-MTase_EcoPI_Mod-like"/>
</dbReference>
<keyword evidence="7" id="KW-1185">Reference proteome</keyword>
<dbReference type="AlphaFoldDB" id="A0AAD0JUG1"/>
<dbReference type="REBASE" id="250547">
    <property type="entry name" value="M1.DpsILA1ORF11025P"/>
</dbReference>
<dbReference type="KEGG" id="dpc:A6048_11025"/>
<gene>
    <name evidence="6" type="ORF">A6048_11025</name>
</gene>
<accession>A0AAD0JUG1</accession>
<evidence type="ECO:0000256" key="2">
    <source>
        <dbReference type="ARBA" id="ARBA00022603"/>
    </source>
</evidence>
<reference evidence="6 7" key="1">
    <citation type="submission" date="2016-04" db="EMBL/GenBank/DDBJ databases">
        <title>Complete genome sequence of the haloalkaliphilic hydrocarbon-degrading bacterium Dietzia psychralcaliphila ILA-1T, isolated from a drain of a fish product-processing plant.</title>
        <authorList>
            <person name="Zhao J."/>
            <person name="Hu B."/>
            <person name="Geng S."/>
            <person name="Nie Y."/>
            <person name="Tang Y."/>
        </authorList>
    </citation>
    <scope>NUCLEOTIDE SEQUENCE [LARGE SCALE GENOMIC DNA]</scope>
    <source>
        <strain evidence="6 7">ILA-1</strain>
    </source>
</reference>
<dbReference type="GO" id="GO:0003677">
    <property type="term" value="F:DNA binding"/>
    <property type="evidence" value="ECO:0007669"/>
    <property type="project" value="InterPro"/>
</dbReference>
<evidence type="ECO:0000259" key="5">
    <source>
        <dbReference type="Pfam" id="PF01555"/>
    </source>
</evidence>
<proteinExistence type="inferred from homology"/>
<keyword evidence="2" id="KW-0489">Methyltransferase</keyword>